<keyword evidence="1" id="KW-1185">Reference proteome</keyword>
<name>A0A8B8M0B5_ABRPR</name>
<dbReference type="OrthoDB" id="645074at2759"/>
<evidence type="ECO:0000313" key="2">
    <source>
        <dbReference type="RefSeq" id="XP_027362086.1"/>
    </source>
</evidence>
<dbReference type="PANTHER" id="PTHR35761">
    <property type="entry name" value="ATR INTERACTING PROTEIN"/>
    <property type="match status" value="1"/>
</dbReference>
<dbReference type="AlphaFoldDB" id="A0A8B8M0B5"/>
<protein>
    <submittedName>
        <fullName evidence="2">Uncharacterized protein LOC113869806</fullName>
    </submittedName>
</protein>
<dbReference type="InterPro" id="IPR044952">
    <property type="entry name" value="SUV2"/>
</dbReference>
<dbReference type="KEGG" id="aprc:113869806"/>
<evidence type="ECO:0000313" key="1">
    <source>
        <dbReference type="Proteomes" id="UP000694853"/>
    </source>
</evidence>
<gene>
    <name evidence="2" type="primary">LOC113869806</name>
</gene>
<reference evidence="1" key="1">
    <citation type="journal article" date="2019" name="Toxins">
        <title>Detection of Abrin-Like and Prepropulchellin-Like Toxin Genes and Transcripts Using Whole Genome Sequencing and Full-Length Transcript Sequencing of Abrus precatorius.</title>
        <authorList>
            <person name="Hovde B.T."/>
            <person name="Daligault H.E."/>
            <person name="Hanschen E.R."/>
            <person name="Kunde Y.A."/>
            <person name="Johnson M.B."/>
            <person name="Starkenburg S.R."/>
            <person name="Johnson S.L."/>
        </authorList>
    </citation>
    <scope>NUCLEOTIDE SEQUENCE [LARGE SCALE GENOMIC DNA]</scope>
</reference>
<proteinExistence type="predicted"/>
<dbReference type="GeneID" id="113869806"/>
<dbReference type="RefSeq" id="XP_027362086.1">
    <property type="nucleotide sequence ID" value="XM_027506285.1"/>
</dbReference>
<dbReference type="PANTHER" id="PTHR35761:SF1">
    <property type="entry name" value="PROTEIN SENSITIVE TO UV 2"/>
    <property type="match status" value="1"/>
</dbReference>
<dbReference type="Proteomes" id="UP000694853">
    <property type="component" value="Unplaced"/>
</dbReference>
<sequence>MLILQLLVSEMDLEAGANEELPEIFRERTFLIREILILLNRLVSSPSYSATVLRSLTNTRDMAGLTIDVASRLSRKGKKNEEQDNMAKHIREIEIVDLALLFKKRVFTYLGDGLS</sequence>
<dbReference type="GO" id="GO:0006974">
    <property type="term" value="P:DNA damage response"/>
    <property type="evidence" value="ECO:0007669"/>
    <property type="project" value="InterPro"/>
</dbReference>
<accession>A0A8B8M0B5</accession>
<organism evidence="1 2">
    <name type="scientific">Abrus precatorius</name>
    <name type="common">Indian licorice</name>
    <name type="synonym">Glycine abrus</name>
    <dbReference type="NCBI Taxonomy" id="3816"/>
    <lineage>
        <taxon>Eukaryota</taxon>
        <taxon>Viridiplantae</taxon>
        <taxon>Streptophyta</taxon>
        <taxon>Embryophyta</taxon>
        <taxon>Tracheophyta</taxon>
        <taxon>Spermatophyta</taxon>
        <taxon>Magnoliopsida</taxon>
        <taxon>eudicotyledons</taxon>
        <taxon>Gunneridae</taxon>
        <taxon>Pentapetalae</taxon>
        <taxon>rosids</taxon>
        <taxon>fabids</taxon>
        <taxon>Fabales</taxon>
        <taxon>Fabaceae</taxon>
        <taxon>Papilionoideae</taxon>
        <taxon>50 kb inversion clade</taxon>
        <taxon>NPAAA clade</taxon>
        <taxon>indigoferoid/millettioid clade</taxon>
        <taxon>Abreae</taxon>
        <taxon>Abrus</taxon>
    </lineage>
</organism>
<reference evidence="2" key="2">
    <citation type="submission" date="2025-08" db="UniProtKB">
        <authorList>
            <consortium name="RefSeq"/>
        </authorList>
    </citation>
    <scope>IDENTIFICATION</scope>
    <source>
        <tissue evidence="2">Young leaves</tissue>
    </source>
</reference>